<evidence type="ECO:0000313" key="5">
    <source>
        <dbReference type="EMBL" id="WHP06919.1"/>
    </source>
</evidence>
<dbReference type="RefSeq" id="WP_283268544.1">
    <property type="nucleotide sequence ID" value="NZ_CP125669.1"/>
</dbReference>
<dbReference type="InterPro" id="IPR002104">
    <property type="entry name" value="Integrase_catalytic"/>
</dbReference>
<comment type="similarity">
    <text evidence="1">Belongs to the 'phage' integrase family.</text>
</comment>
<dbReference type="EMBL" id="CP125669">
    <property type="protein sequence ID" value="WHP06919.1"/>
    <property type="molecule type" value="Genomic_DNA"/>
</dbReference>
<reference evidence="5 6" key="1">
    <citation type="submission" date="2023-05" db="EMBL/GenBank/DDBJ databases">
        <title>The complete genome of Acinetobacter sp. nov KCTC 92772.</title>
        <authorList>
            <person name="Zhou G."/>
        </authorList>
    </citation>
    <scope>NUCLEOTIDE SEQUENCE [LARGE SCALE GENOMIC DNA]</scope>
    <source>
        <strain evidence="5 6">KCTC 92772</strain>
    </source>
</reference>
<keyword evidence="2" id="KW-0229">DNA integration</keyword>
<keyword evidence="6" id="KW-1185">Reference proteome</keyword>
<dbReference type="PANTHER" id="PTHR30629:SF2">
    <property type="entry name" value="PROPHAGE INTEGRASE INTS-RELATED"/>
    <property type="match status" value="1"/>
</dbReference>
<dbReference type="Gene3D" id="3.30.160.390">
    <property type="entry name" value="Integrase, DNA-binding domain"/>
    <property type="match status" value="1"/>
</dbReference>
<dbReference type="InterPro" id="IPR038488">
    <property type="entry name" value="Integrase_DNA-bd_sf"/>
</dbReference>
<evidence type="ECO:0000313" key="6">
    <source>
        <dbReference type="Proteomes" id="UP001229836"/>
    </source>
</evidence>
<protein>
    <submittedName>
        <fullName evidence="5">Integrase family protein</fullName>
    </submittedName>
</protein>
<gene>
    <name evidence="5" type="ORF">QLH32_05485</name>
</gene>
<dbReference type="InterPro" id="IPR050808">
    <property type="entry name" value="Phage_Integrase"/>
</dbReference>
<dbReference type="PANTHER" id="PTHR30629">
    <property type="entry name" value="PROPHAGE INTEGRASE"/>
    <property type="match status" value="1"/>
</dbReference>
<dbReference type="Pfam" id="PF13356">
    <property type="entry name" value="Arm-DNA-bind_3"/>
    <property type="match status" value="1"/>
</dbReference>
<dbReference type="InterPro" id="IPR025166">
    <property type="entry name" value="Integrase_DNA_bind_dom"/>
</dbReference>
<dbReference type="Gene3D" id="1.10.443.10">
    <property type="entry name" value="Intergrase catalytic core"/>
    <property type="match status" value="1"/>
</dbReference>
<dbReference type="InterPro" id="IPR011010">
    <property type="entry name" value="DNA_brk_join_enz"/>
</dbReference>
<dbReference type="SUPFAM" id="SSF56349">
    <property type="entry name" value="DNA breaking-rejoining enzymes"/>
    <property type="match status" value="1"/>
</dbReference>
<keyword evidence="3" id="KW-0233">DNA recombination</keyword>
<evidence type="ECO:0000259" key="4">
    <source>
        <dbReference type="PROSITE" id="PS51898"/>
    </source>
</evidence>
<proteinExistence type="inferred from homology"/>
<evidence type="ECO:0000256" key="3">
    <source>
        <dbReference type="ARBA" id="ARBA00023172"/>
    </source>
</evidence>
<dbReference type="Pfam" id="PF00589">
    <property type="entry name" value="Phage_integrase"/>
    <property type="match status" value="1"/>
</dbReference>
<dbReference type="Proteomes" id="UP001229836">
    <property type="component" value="Chromosome"/>
</dbReference>
<name>A0ABY8S7J1_9GAMM</name>
<accession>A0ABY8S7J1</accession>
<organism evidence="5 6">
    <name type="scientific">Acinetobacter corruptisaponis</name>
    <dbReference type="NCBI Taxonomy" id="3045147"/>
    <lineage>
        <taxon>Bacteria</taxon>
        <taxon>Pseudomonadati</taxon>
        <taxon>Pseudomonadota</taxon>
        <taxon>Gammaproteobacteria</taxon>
        <taxon>Moraxellales</taxon>
        <taxon>Moraxellaceae</taxon>
        <taxon>Acinetobacter</taxon>
    </lineage>
</organism>
<evidence type="ECO:0000256" key="2">
    <source>
        <dbReference type="ARBA" id="ARBA00022908"/>
    </source>
</evidence>
<dbReference type="PROSITE" id="PS51898">
    <property type="entry name" value="TYR_RECOMBINASE"/>
    <property type="match status" value="1"/>
</dbReference>
<feature type="domain" description="Tyr recombinase" evidence="4">
    <location>
        <begin position="218"/>
        <end position="404"/>
    </location>
</feature>
<sequence>MNQRYKLTKTFIDSIPLEESGSKFYRDSVTIGFGLIATKSKTYFVETRMPDGRNKRKSIGKHGVYTLEQARTEAKKILLMMHQGIDPVAQKRQLKSDFKSEKEANDLIPTLEKAYEIYKSKKKLSANTIDAYDRCANDYFKDWKDIKITDISQKMTLNKHMDLSVRSLAQANLAMKFLSAVYNFNASILYNDNDEKIITEKSPVGVIYKEKKWNKIKRRKGYIRADQIHDWSFAVCTTWWAGNQNANHRAYTNQDYLFLLILTGLRREEGESLEWSNVDLKYGTIKIQDPKNHEDLLLPMGDMLWYILVERKKLAGKNKYVFAGDTIDSHIVDKRETRYAITEITGIQFTFHDLRRTFGTIANSLAIGSYTIKKLINHTTDDDENDITDGYVQVTFDDLRKAMNMIESVVLSDISKALIKNRIYFERKSSIRNIQKTWMEHNDTIIKNGDIYETLLSQKR</sequence>
<dbReference type="InterPro" id="IPR013762">
    <property type="entry name" value="Integrase-like_cat_sf"/>
</dbReference>
<evidence type="ECO:0000256" key="1">
    <source>
        <dbReference type="ARBA" id="ARBA00008857"/>
    </source>
</evidence>